<evidence type="ECO:0000259" key="5">
    <source>
        <dbReference type="PROSITE" id="PS00662"/>
    </source>
</evidence>
<proteinExistence type="inferred from homology"/>
<feature type="compositionally biased region" description="Low complexity" evidence="4">
    <location>
        <begin position="55"/>
        <end position="78"/>
    </location>
</feature>
<name>A0A8I1ED01_PSEPU</name>
<feature type="region of interest" description="Disordered" evidence="4">
    <location>
        <begin position="1"/>
        <end position="96"/>
    </location>
</feature>
<dbReference type="PANTHER" id="PTHR30258">
    <property type="entry name" value="TYPE II SECRETION SYSTEM PROTEIN GSPE-RELATED"/>
    <property type="match status" value="1"/>
</dbReference>
<comment type="caution">
    <text evidence="6">The sequence shown here is derived from an EMBL/GenBank/DDBJ whole genome shotgun (WGS) entry which is preliminary data.</text>
</comment>
<dbReference type="GO" id="GO:0005886">
    <property type="term" value="C:plasma membrane"/>
    <property type="evidence" value="ECO:0007669"/>
    <property type="project" value="TreeGrafter"/>
</dbReference>
<dbReference type="AlphaFoldDB" id="A0A8I1ED01"/>
<dbReference type="Gene3D" id="3.30.450.90">
    <property type="match status" value="1"/>
</dbReference>
<organism evidence="6 7">
    <name type="scientific">Pseudomonas putida</name>
    <name type="common">Arthrobacter siderocapsulatus</name>
    <dbReference type="NCBI Taxonomy" id="303"/>
    <lineage>
        <taxon>Bacteria</taxon>
        <taxon>Pseudomonadati</taxon>
        <taxon>Pseudomonadota</taxon>
        <taxon>Gammaproteobacteria</taxon>
        <taxon>Pseudomonadales</taxon>
        <taxon>Pseudomonadaceae</taxon>
        <taxon>Pseudomonas</taxon>
    </lineage>
</organism>
<feature type="domain" description="Bacterial type II secretion system protein E" evidence="5">
    <location>
        <begin position="422"/>
        <end position="436"/>
    </location>
</feature>
<evidence type="ECO:0000256" key="3">
    <source>
        <dbReference type="ARBA" id="ARBA00022840"/>
    </source>
</evidence>
<keyword evidence="2" id="KW-0547">Nucleotide-binding</keyword>
<evidence type="ECO:0000256" key="2">
    <source>
        <dbReference type="ARBA" id="ARBA00022741"/>
    </source>
</evidence>
<dbReference type="GO" id="GO:0005524">
    <property type="term" value="F:ATP binding"/>
    <property type="evidence" value="ECO:0007669"/>
    <property type="project" value="UniProtKB-KW"/>
</dbReference>
<feature type="compositionally biased region" description="Low complexity" evidence="4">
    <location>
        <begin position="29"/>
        <end position="43"/>
    </location>
</feature>
<dbReference type="Gene3D" id="3.40.50.300">
    <property type="entry name" value="P-loop containing nucleotide triphosphate hydrolases"/>
    <property type="match status" value="1"/>
</dbReference>
<dbReference type="InterPro" id="IPR027417">
    <property type="entry name" value="P-loop_NTPase"/>
</dbReference>
<protein>
    <submittedName>
        <fullName evidence="6">Flp pilus assembly complex ATPase component TadA</fullName>
    </submittedName>
</protein>
<evidence type="ECO:0000256" key="1">
    <source>
        <dbReference type="ARBA" id="ARBA00006611"/>
    </source>
</evidence>
<dbReference type="Pfam" id="PF00437">
    <property type="entry name" value="T2SSE"/>
    <property type="match status" value="1"/>
</dbReference>
<dbReference type="GO" id="GO:0016887">
    <property type="term" value="F:ATP hydrolysis activity"/>
    <property type="evidence" value="ECO:0007669"/>
    <property type="project" value="TreeGrafter"/>
</dbReference>
<sequence>MGIFDFSRKKEKENGSLPTTQKPAINQGQQVRPQNNPAQNRNQTSRPAPQREQTPFQRAAAPKPAAAQAQPGSQVAQQRSNVQTSAGQPPRSFPVITKKDEIPSHSAVLSATNAPLELIPEWQKNYAILLISKDRKDVVIICSTENHRQGLDDDYLAIIDRINRAGYTRSKRILAKPEILAIIYESGSGQKTAEDQQRHATKIQIDFDDLIKAGIEADTSDIHIEVRRDEAKVRFRKNGDCIDFAEWPVKYARTMAGVIYQVIADEKDTTFDEARPQAAIIDRELSESLRIRVRLNTIPAYPAGFDMVMRILKMGQGGKRTPMDKLGYEKRQLSHIRRGVAKPVGAMIMAGTTGSGKSTSLNSMLGEKIEAYKGKLKVITVEDPPEYLLWGATQVPVVRSRSQAKAGDKSANPFVAVMSAALRSDPDILMVGEVRDEDSAHLLIHAVQSGHQVFTTVHASGAMDIIGRFRSMHMPDDVLGGQNFISALMYQTLLPTVCPHCSTDINKLKADVQSDQDEELIERIYTLVKPSVITGLRFRHDEGCEHCAHGVIGRSVAAEVILPDPYMLKCFRDRNDTEAAMHYRRKGGRSALEHGLSKAFRGIADIRDVESKLDQITLLKEFDEAARIISGIPLRKNFQIEEDVFAEITIEEIDARLATEAAAAPVELNAEKINQELPAPAEKATHVVEPNTPGPEHQRQFSSQLFAEGTIAHDAPKAQVMSFEAKRAKAEEADANNSSITE</sequence>
<dbReference type="Proteomes" id="UP000637061">
    <property type="component" value="Unassembled WGS sequence"/>
</dbReference>
<keyword evidence="3" id="KW-0067">ATP-binding</keyword>
<reference evidence="6" key="1">
    <citation type="submission" date="2020-12" db="EMBL/GenBank/DDBJ databases">
        <title>Enhanced detection system for hospital associated transmission using whole genome sequencing surveillance.</title>
        <authorList>
            <person name="Harrison L.H."/>
            <person name="Van Tyne D."/>
            <person name="Marsh J.W."/>
            <person name="Griffith M.P."/>
            <person name="Snyder D.J."/>
            <person name="Cooper V.S."/>
            <person name="Mustapha M."/>
        </authorList>
    </citation>
    <scope>NUCLEOTIDE SEQUENCE</scope>
    <source>
        <strain evidence="6">PSB00042</strain>
    </source>
</reference>
<accession>A0A8I1ED01</accession>
<feature type="compositionally biased region" description="Basic and acidic residues" evidence="4">
    <location>
        <begin position="1"/>
        <end position="14"/>
    </location>
</feature>
<gene>
    <name evidence="6" type="primary">tadA</name>
    <name evidence="6" type="ORF">JEU22_03675</name>
</gene>
<dbReference type="InterPro" id="IPR001482">
    <property type="entry name" value="T2SS/T4SS_dom"/>
</dbReference>
<dbReference type="PANTHER" id="PTHR30258:SF1">
    <property type="entry name" value="PROTEIN TRANSPORT PROTEIN HOFB HOMOLOG"/>
    <property type="match status" value="1"/>
</dbReference>
<dbReference type="PROSITE" id="PS00662">
    <property type="entry name" value="T2SP_E"/>
    <property type="match status" value="1"/>
</dbReference>
<evidence type="ECO:0000313" key="7">
    <source>
        <dbReference type="Proteomes" id="UP000637061"/>
    </source>
</evidence>
<dbReference type="SUPFAM" id="SSF52540">
    <property type="entry name" value="P-loop containing nucleoside triphosphate hydrolases"/>
    <property type="match status" value="1"/>
</dbReference>
<feature type="compositionally biased region" description="Polar residues" evidence="4">
    <location>
        <begin position="44"/>
        <end position="54"/>
    </location>
</feature>
<feature type="compositionally biased region" description="Polar residues" evidence="4">
    <location>
        <begin position="16"/>
        <end position="28"/>
    </location>
</feature>
<dbReference type="RefSeq" id="WP_198746621.1">
    <property type="nucleotide sequence ID" value="NZ_JAEHTE010000002.1"/>
</dbReference>
<evidence type="ECO:0000256" key="4">
    <source>
        <dbReference type="SAM" id="MobiDB-lite"/>
    </source>
</evidence>
<evidence type="ECO:0000313" key="6">
    <source>
        <dbReference type="EMBL" id="MBI6883003.1"/>
    </source>
</evidence>
<comment type="similarity">
    <text evidence="1">Belongs to the GSP E family.</text>
</comment>
<dbReference type="EMBL" id="JAEHTE010000002">
    <property type="protein sequence ID" value="MBI6883003.1"/>
    <property type="molecule type" value="Genomic_DNA"/>
</dbReference>